<feature type="compositionally biased region" description="Basic and acidic residues" evidence="1">
    <location>
        <begin position="90"/>
        <end position="100"/>
    </location>
</feature>
<dbReference type="AlphaFoldDB" id="A0A6G1K9L3"/>
<dbReference type="Proteomes" id="UP000799428">
    <property type="component" value="Unassembled WGS sequence"/>
</dbReference>
<feature type="region of interest" description="Disordered" evidence="1">
    <location>
        <begin position="195"/>
        <end position="214"/>
    </location>
</feature>
<dbReference type="OrthoDB" id="3796623at2759"/>
<feature type="compositionally biased region" description="Basic and acidic residues" evidence="1">
    <location>
        <begin position="195"/>
        <end position="204"/>
    </location>
</feature>
<keyword evidence="3" id="KW-1185">Reference proteome</keyword>
<name>A0A6G1K9L3_9PLEO</name>
<evidence type="ECO:0000256" key="1">
    <source>
        <dbReference type="SAM" id="MobiDB-lite"/>
    </source>
</evidence>
<accession>A0A6G1K9L3</accession>
<protein>
    <submittedName>
        <fullName evidence="2">Uncharacterized protein</fullName>
    </submittedName>
</protein>
<gene>
    <name evidence="2" type="ORF">K504DRAFT_467552</name>
</gene>
<sequence>MPYVQINRKSDREHSPYYESDSFYSRPLVRRDSKRQRVNLYDEDEDDDEYDDYPYAAKPVKPSRALTIRQPTQLEKYNVWSYSPSPPTETRSRAHDRYDSDDVPQYKYTHNTSHERYSPRTAMRTYPTDDDDDDEDKREREFRLKIKASFGRPKSALSRSNSFKQSNIYDTTANKAMAWSGDLFKRRDKWEGTKWETRERRGAETRGYWPDDDEETKNRIEKGVRFRQVKRTRTDEWRPLTGFRRA</sequence>
<evidence type="ECO:0000313" key="3">
    <source>
        <dbReference type="Proteomes" id="UP000799428"/>
    </source>
</evidence>
<proteinExistence type="predicted"/>
<dbReference type="EMBL" id="MU005770">
    <property type="protein sequence ID" value="KAF2709586.1"/>
    <property type="molecule type" value="Genomic_DNA"/>
</dbReference>
<organism evidence="2 3">
    <name type="scientific">Pleomassaria siparia CBS 279.74</name>
    <dbReference type="NCBI Taxonomy" id="1314801"/>
    <lineage>
        <taxon>Eukaryota</taxon>
        <taxon>Fungi</taxon>
        <taxon>Dikarya</taxon>
        <taxon>Ascomycota</taxon>
        <taxon>Pezizomycotina</taxon>
        <taxon>Dothideomycetes</taxon>
        <taxon>Pleosporomycetidae</taxon>
        <taxon>Pleosporales</taxon>
        <taxon>Pleomassariaceae</taxon>
        <taxon>Pleomassaria</taxon>
    </lineage>
</organism>
<feature type="region of interest" description="Disordered" evidence="1">
    <location>
        <begin position="1"/>
        <end position="20"/>
    </location>
</feature>
<reference evidence="2" key="1">
    <citation type="journal article" date="2020" name="Stud. Mycol.">
        <title>101 Dothideomycetes genomes: a test case for predicting lifestyles and emergence of pathogens.</title>
        <authorList>
            <person name="Haridas S."/>
            <person name="Albert R."/>
            <person name="Binder M."/>
            <person name="Bloem J."/>
            <person name="Labutti K."/>
            <person name="Salamov A."/>
            <person name="Andreopoulos B."/>
            <person name="Baker S."/>
            <person name="Barry K."/>
            <person name="Bills G."/>
            <person name="Bluhm B."/>
            <person name="Cannon C."/>
            <person name="Castanera R."/>
            <person name="Culley D."/>
            <person name="Daum C."/>
            <person name="Ezra D."/>
            <person name="Gonzalez J."/>
            <person name="Henrissat B."/>
            <person name="Kuo A."/>
            <person name="Liang C."/>
            <person name="Lipzen A."/>
            <person name="Lutzoni F."/>
            <person name="Magnuson J."/>
            <person name="Mondo S."/>
            <person name="Nolan M."/>
            <person name="Ohm R."/>
            <person name="Pangilinan J."/>
            <person name="Park H.-J."/>
            <person name="Ramirez L."/>
            <person name="Alfaro M."/>
            <person name="Sun H."/>
            <person name="Tritt A."/>
            <person name="Yoshinaga Y."/>
            <person name="Zwiers L.-H."/>
            <person name="Turgeon B."/>
            <person name="Goodwin S."/>
            <person name="Spatafora J."/>
            <person name="Crous P."/>
            <person name="Grigoriev I."/>
        </authorList>
    </citation>
    <scope>NUCLEOTIDE SEQUENCE</scope>
    <source>
        <strain evidence="2">CBS 279.74</strain>
    </source>
</reference>
<feature type="compositionally biased region" description="Polar residues" evidence="1">
    <location>
        <begin position="69"/>
        <end position="83"/>
    </location>
</feature>
<evidence type="ECO:0000313" key="2">
    <source>
        <dbReference type="EMBL" id="KAF2709586.1"/>
    </source>
</evidence>
<feature type="compositionally biased region" description="Acidic residues" evidence="1">
    <location>
        <begin position="41"/>
        <end position="52"/>
    </location>
</feature>
<feature type="region of interest" description="Disordered" evidence="1">
    <location>
        <begin position="37"/>
        <end position="139"/>
    </location>
</feature>